<keyword evidence="4" id="KW-0479">Metal-binding</keyword>
<gene>
    <name evidence="7" type="ORF">ACFQ1S_20500</name>
</gene>
<dbReference type="PANTHER" id="PTHR43600:SF2">
    <property type="entry name" value="F420-NON-REDUCING HYDROGENASE VHU SUBUNIT A"/>
    <property type="match status" value="1"/>
</dbReference>
<evidence type="ECO:0000256" key="4">
    <source>
        <dbReference type="ARBA" id="ARBA00022723"/>
    </source>
</evidence>
<keyword evidence="8" id="KW-1185">Reference proteome</keyword>
<dbReference type="InterPro" id="IPR029014">
    <property type="entry name" value="NiFe-Hase_large"/>
</dbReference>
<dbReference type="EMBL" id="JBHTIS010001230">
    <property type="protein sequence ID" value="MFD1047745.1"/>
    <property type="molecule type" value="Genomic_DNA"/>
</dbReference>
<dbReference type="Proteomes" id="UP001597045">
    <property type="component" value="Unassembled WGS sequence"/>
</dbReference>
<keyword evidence="3" id="KW-0533">Nickel</keyword>
<evidence type="ECO:0000256" key="2">
    <source>
        <dbReference type="ARBA" id="ARBA00009292"/>
    </source>
</evidence>
<keyword evidence="5" id="KW-0560">Oxidoreductase</keyword>
<evidence type="ECO:0000256" key="6">
    <source>
        <dbReference type="SAM" id="MobiDB-lite"/>
    </source>
</evidence>
<evidence type="ECO:0000313" key="7">
    <source>
        <dbReference type="EMBL" id="MFD1047745.1"/>
    </source>
</evidence>
<dbReference type="SUPFAM" id="SSF56762">
    <property type="entry name" value="HydB/Nqo4-like"/>
    <property type="match status" value="1"/>
</dbReference>
<organism evidence="7 8">
    <name type="scientific">Kibdelosporangium lantanae</name>
    <dbReference type="NCBI Taxonomy" id="1497396"/>
    <lineage>
        <taxon>Bacteria</taxon>
        <taxon>Bacillati</taxon>
        <taxon>Actinomycetota</taxon>
        <taxon>Actinomycetes</taxon>
        <taxon>Pseudonocardiales</taxon>
        <taxon>Pseudonocardiaceae</taxon>
        <taxon>Kibdelosporangium</taxon>
    </lineage>
</organism>
<evidence type="ECO:0000256" key="1">
    <source>
        <dbReference type="ARBA" id="ARBA00001967"/>
    </source>
</evidence>
<proteinExistence type="inferred from homology"/>
<feature type="compositionally biased region" description="Polar residues" evidence="6">
    <location>
        <begin position="57"/>
        <end position="67"/>
    </location>
</feature>
<evidence type="ECO:0000256" key="5">
    <source>
        <dbReference type="ARBA" id="ARBA00023002"/>
    </source>
</evidence>
<dbReference type="PANTHER" id="PTHR43600">
    <property type="entry name" value="COENZYME F420 HYDROGENASE, SUBUNIT ALPHA"/>
    <property type="match status" value="1"/>
</dbReference>
<accession>A0ABW3MAF7</accession>
<reference evidence="8" key="1">
    <citation type="journal article" date="2019" name="Int. J. Syst. Evol. Microbiol.">
        <title>The Global Catalogue of Microorganisms (GCM) 10K type strain sequencing project: providing services to taxonomists for standard genome sequencing and annotation.</title>
        <authorList>
            <consortium name="The Broad Institute Genomics Platform"/>
            <consortium name="The Broad Institute Genome Sequencing Center for Infectious Disease"/>
            <person name="Wu L."/>
            <person name="Ma J."/>
        </authorList>
    </citation>
    <scope>NUCLEOTIDE SEQUENCE [LARGE SCALE GENOMIC DNA]</scope>
    <source>
        <strain evidence="8">JCM 31486</strain>
    </source>
</reference>
<dbReference type="PROSITE" id="PS00508">
    <property type="entry name" value="NI_HGENASE_L_2"/>
    <property type="match status" value="1"/>
</dbReference>
<comment type="similarity">
    <text evidence="2">Belongs to the [NiFe]/[NiFeSe] hydrogenase large subunit family.</text>
</comment>
<evidence type="ECO:0000313" key="8">
    <source>
        <dbReference type="Proteomes" id="UP001597045"/>
    </source>
</evidence>
<comment type="caution">
    <text evidence="7">The sequence shown here is derived from an EMBL/GenBank/DDBJ whole genome shotgun (WGS) entry which is preliminary data.</text>
</comment>
<comment type="cofactor">
    <cofactor evidence="1">
        <name>Ni(2+)</name>
        <dbReference type="ChEBI" id="CHEBI:49786"/>
    </cofactor>
</comment>
<feature type="region of interest" description="Disordered" evidence="6">
    <location>
        <begin position="31"/>
        <end position="91"/>
    </location>
</feature>
<evidence type="ECO:0000256" key="3">
    <source>
        <dbReference type="ARBA" id="ARBA00022596"/>
    </source>
</evidence>
<dbReference type="InterPro" id="IPR018194">
    <property type="entry name" value="Ni-dep_hyd_lsu_Ni_BS"/>
</dbReference>
<sequence length="133" mass="14687">MCRNPFQGIIVRAVEVVHAVDEAIHLLDGHQPPEPSFVDIPARDAVGHGATEAPRASCTTATNSRTDWSGPPTSCHPPPRTRRPSKPTSPNWSLRTCIWATRELTALCEQAIRNYDPCISCAVHFLDLTVEHR</sequence>
<dbReference type="Gene3D" id="1.10.645.10">
    <property type="entry name" value="Cytochrome-c3 Hydrogenase, chain B"/>
    <property type="match status" value="1"/>
</dbReference>
<protein>
    <submittedName>
        <fullName evidence="7">Uncharacterized protein</fullName>
    </submittedName>
</protein>
<name>A0ABW3MAF7_9PSEU</name>